<dbReference type="Proteomes" id="UP000290433">
    <property type="component" value="Unassembled WGS sequence"/>
</dbReference>
<protein>
    <submittedName>
        <fullName evidence="1">Uncharacterized protein</fullName>
    </submittedName>
</protein>
<dbReference type="AlphaFoldDB" id="A0A444W0N8"/>
<accession>A0A444W0N8</accession>
<gene>
    <name evidence="1" type="ORF">NU08_1745</name>
</gene>
<reference evidence="1 2" key="1">
    <citation type="submission" date="2014-12" db="EMBL/GenBank/DDBJ databases">
        <title>Genome sequence of Flavobacterium anhuiense RCM74.</title>
        <authorList>
            <person name="Kim J.F."/>
            <person name="Song J.Y."/>
            <person name="Kwak M.-J."/>
            <person name="Lee S.-W."/>
        </authorList>
    </citation>
    <scope>NUCLEOTIDE SEQUENCE [LARGE SCALE GENOMIC DNA]</scope>
    <source>
        <strain evidence="1 2">RCM74</strain>
    </source>
</reference>
<organism evidence="1 2">
    <name type="scientific">Flavobacterium anhuiense</name>
    <dbReference type="NCBI Taxonomy" id="459526"/>
    <lineage>
        <taxon>Bacteria</taxon>
        <taxon>Pseudomonadati</taxon>
        <taxon>Bacteroidota</taxon>
        <taxon>Flavobacteriia</taxon>
        <taxon>Flavobacteriales</taxon>
        <taxon>Flavobacteriaceae</taxon>
        <taxon>Flavobacterium</taxon>
    </lineage>
</organism>
<evidence type="ECO:0000313" key="2">
    <source>
        <dbReference type="Proteomes" id="UP000290433"/>
    </source>
</evidence>
<name>A0A444W0N8_9FLAO</name>
<evidence type="ECO:0000313" key="1">
    <source>
        <dbReference type="EMBL" id="RYJ39437.1"/>
    </source>
</evidence>
<dbReference type="EMBL" id="JUIV01000004">
    <property type="protein sequence ID" value="RYJ39437.1"/>
    <property type="molecule type" value="Genomic_DNA"/>
</dbReference>
<sequence>MLTDVNAVIANSAIFFIILNFEQIYGESDISKNKINYVCYK</sequence>
<comment type="caution">
    <text evidence="1">The sequence shown here is derived from an EMBL/GenBank/DDBJ whole genome shotgun (WGS) entry which is preliminary data.</text>
</comment>
<proteinExistence type="predicted"/>